<gene>
    <name evidence="2" type="ORF">EKM59_08970</name>
</gene>
<organism evidence="2 3">
    <name type="scientific">Legionella septentrionalis</name>
    <dbReference type="NCBI Taxonomy" id="2498109"/>
    <lineage>
        <taxon>Bacteria</taxon>
        <taxon>Pseudomonadati</taxon>
        <taxon>Pseudomonadota</taxon>
        <taxon>Gammaproteobacteria</taxon>
        <taxon>Legionellales</taxon>
        <taxon>Legionellaceae</taxon>
        <taxon>Legionella</taxon>
    </lineage>
</organism>
<evidence type="ECO:0000256" key="1">
    <source>
        <dbReference type="SAM" id="Phobius"/>
    </source>
</evidence>
<protein>
    <submittedName>
        <fullName evidence="2">Uncharacterized protein</fullName>
    </submittedName>
</protein>
<evidence type="ECO:0000313" key="2">
    <source>
        <dbReference type="EMBL" id="RUQ82098.1"/>
    </source>
</evidence>
<dbReference type="RefSeq" id="WP_127057307.1">
    <property type="nucleotide sequence ID" value="NZ_RZGR01000029.1"/>
</dbReference>
<keyword evidence="1" id="KW-1133">Transmembrane helix</keyword>
<name>A0A3S0V9U0_9GAMM</name>
<keyword evidence="3" id="KW-1185">Reference proteome</keyword>
<keyword evidence="1" id="KW-0472">Membrane</keyword>
<dbReference type="AlphaFoldDB" id="A0A3S0V9U0"/>
<dbReference type="Proteomes" id="UP000288012">
    <property type="component" value="Unassembled WGS sequence"/>
</dbReference>
<dbReference type="EMBL" id="RZGR01000029">
    <property type="protein sequence ID" value="RUQ82098.1"/>
    <property type="molecule type" value="Genomic_DNA"/>
</dbReference>
<evidence type="ECO:0000313" key="3">
    <source>
        <dbReference type="Proteomes" id="UP000288012"/>
    </source>
</evidence>
<comment type="caution">
    <text evidence="2">The sequence shown here is derived from an EMBL/GenBank/DDBJ whole genome shotgun (WGS) entry which is preliminary data.</text>
</comment>
<sequence>MTKLFIPVNPIEQHGHTCKPTAIATVDKYYGDLFGYTPVPVFGIKKYNHSVRKLAKTVGSVQGELLEIKQLQKICGHYLGYDAEVINFKNNINLFKERIAANLSSGNLVIAFFDVNRYTSKPGQFGGEYEHAAVINGINLDKQELYFIHWGKQHTCKIEEFYASTMQLLPEREPEYYVSVKKNPQLKQIKYEKIYTNPQNASGQIKKSLHPEAGSGFQGKLLVVKKPSLVQQQNRRPRDIEKEFNELFLQLNEYKNLLIQDGNQHGAQIVENFTKQLSTAADDFFKKRTISVVEFVNQCKLTARSFKEKHSGWFALNPILRGILGILAAILVLPAIVIEVGSQRGFTGTFFSTPKLKLNDFKQDLAPKVAELAQPQLANNSLKGSSTNG</sequence>
<feature type="transmembrane region" description="Helical" evidence="1">
    <location>
        <begin position="319"/>
        <end position="338"/>
    </location>
</feature>
<proteinExistence type="predicted"/>
<reference evidence="2 3" key="1">
    <citation type="submission" date="2018-12" db="EMBL/GenBank/DDBJ databases">
        <title>Legionella sp,whole genome shotgun sequence.</title>
        <authorList>
            <person name="Wu H."/>
        </authorList>
    </citation>
    <scope>NUCLEOTIDE SEQUENCE [LARGE SCALE GENOMIC DNA]</scope>
    <source>
        <strain evidence="3">km714</strain>
    </source>
</reference>
<keyword evidence="1" id="KW-0812">Transmembrane</keyword>
<accession>A0A3S0V9U0</accession>